<protein>
    <submittedName>
        <fullName evidence="1">Uncharacterized protein</fullName>
    </submittedName>
</protein>
<sequence>MGILFSMTEQLENTTMATTTVHSSVLFTFIIAMVVLIPSSSGQLTADYYNVVCPQALPAVRAIVKATIKREARMGASLLRLHFHDCFVNGCDGSVLLVDTPDFTGEQSASPNINSLRGFNVIAKIKALLNFICGPNVVSCADILAIAARDSINLLGGQFYEVLLGRLDSLTASFDDANEDLPSPFSNFAGLLENFQSHGLDLKDLVVLSGSHTIGLAKCSLYRPRIYGDTDINSNFAAGLKQVCPIDHGGSHRSPLDATTNIFDTVYYTELTQQKGLLPSDQELFSGGNNQSAALVEFYSNNEAAFWEDFATSMIKMGNLPPASSNGEVRLDCSVVNSPSPTADASNLGTPTDNPTPPAGAPSLAPNLGTPTNNPSAPASAPNVEIPTDNASPPTSAPNL</sequence>
<evidence type="ECO:0000313" key="2">
    <source>
        <dbReference type="Proteomes" id="UP000828048"/>
    </source>
</evidence>
<accession>A0ACB7X8R1</accession>
<dbReference type="Proteomes" id="UP000828048">
    <property type="component" value="Chromosome 6"/>
</dbReference>
<organism evidence="1 2">
    <name type="scientific">Vaccinium darrowii</name>
    <dbReference type="NCBI Taxonomy" id="229202"/>
    <lineage>
        <taxon>Eukaryota</taxon>
        <taxon>Viridiplantae</taxon>
        <taxon>Streptophyta</taxon>
        <taxon>Embryophyta</taxon>
        <taxon>Tracheophyta</taxon>
        <taxon>Spermatophyta</taxon>
        <taxon>Magnoliopsida</taxon>
        <taxon>eudicotyledons</taxon>
        <taxon>Gunneridae</taxon>
        <taxon>Pentapetalae</taxon>
        <taxon>asterids</taxon>
        <taxon>Ericales</taxon>
        <taxon>Ericaceae</taxon>
        <taxon>Vaccinioideae</taxon>
        <taxon>Vaccinieae</taxon>
        <taxon>Vaccinium</taxon>
    </lineage>
</organism>
<keyword evidence="2" id="KW-1185">Reference proteome</keyword>
<gene>
    <name evidence="1" type="ORF">Vadar_009074</name>
</gene>
<dbReference type="EMBL" id="CM037156">
    <property type="protein sequence ID" value="KAH7837058.1"/>
    <property type="molecule type" value="Genomic_DNA"/>
</dbReference>
<reference evidence="1 2" key="1">
    <citation type="journal article" date="2021" name="Hortic Res">
        <title>High-quality reference genome and annotation aids understanding of berry development for evergreen blueberry (Vaccinium darrowii).</title>
        <authorList>
            <person name="Yu J."/>
            <person name="Hulse-Kemp A.M."/>
            <person name="Babiker E."/>
            <person name="Staton M."/>
        </authorList>
    </citation>
    <scope>NUCLEOTIDE SEQUENCE [LARGE SCALE GENOMIC DNA]</scope>
    <source>
        <strain evidence="2">cv. NJ 8807/NJ 8810</strain>
        <tissue evidence="1">Young leaf</tissue>
    </source>
</reference>
<name>A0ACB7X8R1_9ERIC</name>
<evidence type="ECO:0000313" key="1">
    <source>
        <dbReference type="EMBL" id="KAH7837058.1"/>
    </source>
</evidence>
<proteinExistence type="predicted"/>
<comment type="caution">
    <text evidence="1">The sequence shown here is derived from an EMBL/GenBank/DDBJ whole genome shotgun (WGS) entry which is preliminary data.</text>
</comment>